<gene>
    <name evidence="2" type="ORF">SCUCBS95973_004065</name>
</gene>
<dbReference type="Proteomes" id="UP001642405">
    <property type="component" value="Unassembled WGS sequence"/>
</dbReference>
<keyword evidence="3" id="KW-1185">Reference proteome</keyword>
<dbReference type="InterPro" id="IPR036397">
    <property type="entry name" value="RNaseH_sf"/>
</dbReference>
<evidence type="ECO:0000313" key="3">
    <source>
        <dbReference type="Proteomes" id="UP001642405"/>
    </source>
</evidence>
<evidence type="ECO:0000259" key="1">
    <source>
        <dbReference type="PROSITE" id="PS50879"/>
    </source>
</evidence>
<dbReference type="PROSITE" id="PS50879">
    <property type="entry name" value="RNASE_H_1"/>
    <property type="match status" value="1"/>
</dbReference>
<dbReference type="EMBL" id="CAWUHB010000019">
    <property type="protein sequence ID" value="CAK7220162.1"/>
    <property type="molecule type" value="Genomic_DNA"/>
</dbReference>
<dbReference type="InterPro" id="IPR012337">
    <property type="entry name" value="RNaseH-like_sf"/>
</dbReference>
<dbReference type="InterPro" id="IPR002156">
    <property type="entry name" value="RNaseH_domain"/>
</dbReference>
<name>A0ABP0BKK1_9PEZI</name>
<protein>
    <recommendedName>
        <fullName evidence="1">RNase H type-1 domain-containing protein</fullName>
    </recommendedName>
</protein>
<dbReference type="SUPFAM" id="SSF53098">
    <property type="entry name" value="Ribonuclease H-like"/>
    <property type="match status" value="1"/>
</dbReference>
<evidence type="ECO:0000313" key="2">
    <source>
        <dbReference type="EMBL" id="CAK7220162.1"/>
    </source>
</evidence>
<organism evidence="2 3">
    <name type="scientific">Sporothrix curviconia</name>
    <dbReference type="NCBI Taxonomy" id="1260050"/>
    <lineage>
        <taxon>Eukaryota</taxon>
        <taxon>Fungi</taxon>
        <taxon>Dikarya</taxon>
        <taxon>Ascomycota</taxon>
        <taxon>Pezizomycotina</taxon>
        <taxon>Sordariomycetes</taxon>
        <taxon>Sordariomycetidae</taxon>
        <taxon>Ophiostomatales</taxon>
        <taxon>Ophiostomataceae</taxon>
        <taxon>Sporothrix</taxon>
    </lineage>
</organism>
<feature type="domain" description="RNase H type-1" evidence="1">
    <location>
        <begin position="1"/>
        <end position="123"/>
    </location>
</feature>
<accession>A0ABP0BKK1</accession>
<dbReference type="Pfam" id="PF00075">
    <property type="entry name" value="RNase_H"/>
    <property type="match status" value="1"/>
</dbReference>
<comment type="caution">
    <text evidence="2">The sequence shown here is derived from an EMBL/GenBank/DDBJ whole genome shotgun (WGS) entry which is preliminary data.</text>
</comment>
<dbReference type="Gene3D" id="3.30.420.10">
    <property type="entry name" value="Ribonuclease H-like superfamily/Ribonuclease H"/>
    <property type="match status" value="1"/>
</dbReference>
<reference evidence="2 3" key="1">
    <citation type="submission" date="2024-01" db="EMBL/GenBank/DDBJ databases">
        <authorList>
            <person name="Allen C."/>
            <person name="Tagirdzhanova G."/>
        </authorList>
    </citation>
    <scope>NUCLEOTIDE SEQUENCE [LARGE SCALE GENOMIC DNA]</scope>
</reference>
<proteinExistence type="predicted"/>
<sequence>MAKTMPEPGVLYSPTSNRADLRAVLAALQCLDWQYENVRSIVIATDSTYVIYGCTSWLPWWLDNDWNLYSGRPAKNQDLWGEIVKEMKGITNNGVDIKFWHIPIEWNMANGLAKDGAWKQQARYFRPRFGNANR</sequence>